<gene>
    <name evidence="2" type="ORF">NDU88_006375</name>
</gene>
<comment type="caution">
    <text evidence="2">The sequence shown here is derived from an EMBL/GenBank/DDBJ whole genome shotgun (WGS) entry which is preliminary data.</text>
</comment>
<dbReference type="EMBL" id="JANPWB010000008">
    <property type="protein sequence ID" value="KAJ1165958.1"/>
    <property type="molecule type" value="Genomic_DNA"/>
</dbReference>
<organism evidence="2 3">
    <name type="scientific">Pleurodeles waltl</name>
    <name type="common">Iberian ribbed newt</name>
    <dbReference type="NCBI Taxonomy" id="8319"/>
    <lineage>
        <taxon>Eukaryota</taxon>
        <taxon>Metazoa</taxon>
        <taxon>Chordata</taxon>
        <taxon>Craniata</taxon>
        <taxon>Vertebrata</taxon>
        <taxon>Euteleostomi</taxon>
        <taxon>Amphibia</taxon>
        <taxon>Batrachia</taxon>
        <taxon>Caudata</taxon>
        <taxon>Salamandroidea</taxon>
        <taxon>Salamandridae</taxon>
        <taxon>Pleurodelinae</taxon>
        <taxon>Pleurodeles</taxon>
    </lineage>
</organism>
<sequence length="70" mass="7599">MPVGGGKKEASEDRKVAPHTGQLVGARRCAQHQRSEEGKEMTQDTHHTSVALQASKADDNTSWDGTRDLV</sequence>
<feature type="compositionally biased region" description="Basic and acidic residues" evidence="1">
    <location>
        <begin position="33"/>
        <end position="47"/>
    </location>
</feature>
<dbReference type="Proteomes" id="UP001066276">
    <property type="component" value="Chromosome 4_2"/>
</dbReference>
<evidence type="ECO:0000256" key="1">
    <source>
        <dbReference type="SAM" id="MobiDB-lite"/>
    </source>
</evidence>
<dbReference type="AlphaFoldDB" id="A0AAV7SPD7"/>
<feature type="compositionally biased region" description="Basic and acidic residues" evidence="1">
    <location>
        <begin position="1"/>
        <end position="16"/>
    </location>
</feature>
<evidence type="ECO:0000313" key="2">
    <source>
        <dbReference type="EMBL" id="KAJ1165958.1"/>
    </source>
</evidence>
<evidence type="ECO:0000313" key="3">
    <source>
        <dbReference type="Proteomes" id="UP001066276"/>
    </source>
</evidence>
<accession>A0AAV7SPD7</accession>
<reference evidence="2" key="1">
    <citation type="journal article" date="2022" name="bioRxiv">
        <title>Sequencing and chromosome-scale assembly of the giantPleurodeles waltlgenome.</title>
        <authorList>
            <person name="Brown T."/>
            <person name="Elewa A."/>
            <person name="Iarovenko S."/>
            <person name="Subramanian E."/>
            <person name="Araus A.J."/>
            <person name="Petzold A."/>
            <person name="Susuki M."/>
            <person name="Suzuki K.-i.T."/>
            <person name="Hayashi T."/>
            <person name="Toyoda A."/>
            <person name="Oliveira C."/>
            <person name="Osipova E."/>
            <person name="Leigh N.D."/>
            <person name="Simon A."/>
            <person name="Yun M.H."/>
        </authorList>
    </citation>
    <scope>NUCLEOTIDE SEQUENCE</scope>
    <source>
        <strain evidence="2">20211129_DDA</strain>
        <tissue evidence="2">Liver</tissue>
    </source>
</reference>
<keyword evidence="3" id="KW-1185">Reference proteome</keyword>
<name>A0AAV7SPD7_PLEWA</name>
<protein>
    <submittedName>
        <fullName evidence="2">Uncharacterized protein</fullName>
    </submittedName>
</protein>
<feature type="region of interest" description="Disordered" evidence="1">
    <location>
        <begin position="1"/>
        <end position="70"/>
    </location>
</feature>
<proteinExistence type="predicted"/>